<reference evidence="3" key="1">
    <citation type="submission" date="2020-04" db="EMBL/GenBank/DDBJ databases">
        <authorList>
            <person name="Zhang T."/>
        </authorList>
    </citation>
    <scope>NUCLEOTIDE SEQUENCE</scope>
    <source>
        <strain evidence="3">HKST-UBA02</strain>
    </source>
</reference>
<dbReference type="InterPro" id="IPR032812">
    <property type="entry name" value="SbsA_Ig"/>
</dbReference>
<dbReference type="SUPFAM" id="SSF49899">
    <property type="entry name" value="Concanavalin A-like lectins/glucanases"/>
    <property type="match status" value="1"/>
</dbReference>
<dbReference type="Pfam" id="PF13385">
    <property type="entry name" value="Laminin_G_3"/>
    <property type="match status" value="1"/>
</dbReference>
<dbReference type="InterPro" id="IPR014755">
    <property type="entry name" value="Cu-Rt/internalin_Ig-like"/>
</dbReference>
<dbReference type="Gene3D" id="2.60.40.1220">
    <property type="match status" value="1"/>
</dbReference>
<dbReference type="InterPro" id="IPR026444">
    <property type="entry name" value="Secre_tail"/>
</dbReference>
<keyword evidence="1" id="KW-0732">Signal</keyword>
<feature type="domain" description="SbsA Ig-like" evidence="2">
    <location>
        <begin position="1079"/>
        <end position="1181"/>
    </location>
</feature>
<comment type="caution">
    <text evidence="3">The sequence shown here is derived from an EMBL/GenBank/DDBJ whole genome shotgun (WGS) entry which is preliminary data.</text>
</comment>
<gene>
    <name evidence="3" type="ORF">KDA27_12730</name>
</gene>
<sequence length="1894" mass="203545">GSQVLFYLDGALVQGVGGHGSPNIGTDGVLYFGGSPGSIHYLGQLDEVRIWNRRRTGAEIADSYLSRLVGDEIGLVSYWPMDEGAGTATADLASYHQNAVRTGGVYWADNGGAPVQVCGLTDIEGNYTISKLHYGEATTFQVIPSLGERTFDPAFKAITLDEETPIQNEIGFLDITSFALAGNLALEGYDGCVVEGVQIMVDGEFAGVSDPEGNFTVAAQPGTRVITPVLEGRTFTPTSRTYEVSQDIGGIEFRDTTERALSGKVGGGCGLAIGTVTLEIAAENGCLDPIQVESGSDYEILLPGQSYLVRVADVQDVPSALDRADILAFFENLGAVAVDLSSEDQTLDFTYRAPVTISLTGLPSPACDGQNLSDPETGVSFPAVPVIAQGDSAVVTINVFEDYGNGNTCPVDSALVTIFDEIQDIEDEPVTVTVIDGVASYTVRGNTPNTNPGRIDSAGNDRSYQKSITAFAEIPGLDPIQTTEWVIVTGSKPRTGTFVTATSEEFPILILRDPPGDASASYYSQGHTTQTVFSGSFLENLSGTITNEVKAGITFDKGTPFFTTETKGVLTTKYGVEIGIQVGLGGELVFTTSTTETFATSADDVIVGQGGDVYLGVGLNLLFAKADDLNVDPNTCTIRRTQSVRFGGAEDAFNTVYLFTENHIENVIIPQLEELATLDPDSAVVFQSNIDSWERQITRNQTLKNQASFIENRSFSAGADFEFETTTVRDTTITGTIGIFAKSELALEYDFTESGSGSKTTFGANWGFEESATVTSTETGELTVGYNLSDDDVGDYFSVDIYEDAYYKTPVFKLRSGRSSCPWEAGTQPRDSVTVAVEPRNQVSVPANEAAAFTISITNESPSGELREYTIVPVTASNPYGARLNLDGSGFPTERSIFVDAFPNNVQTLTLTVERGPNRYFYDDIKLLVVPPCELANFRNGGALQFADTLSFSVSFDAPCSDVTLFQPKPDWRFNLASSEATDDTLTITLKDFEFAISESDSIQSVGAEYRRVGTENWFPVATEIPRADLPVLNSGAPGSVTIPWDVSGIPDGEYEIRAFTRCDQRGFSTVASGRIDRAAPEVFGDPEPADLELALGDEISVDFDEPIDCTTVTASRVSLVVDATSEPVIFDLQCDGDRILLDAADSELDLLEGQTLRARVEGVRDLAGNTLESPRTWTFEVRRSEFVWAKSDVSKEAPYRSPGNVSARLVNGTGENQTYELIDLPAWLSSAQAQGSVSAGGELAVAFAIDPSLAIGSYQATLNAAVPDSANAQFLLPLDVQVDIVCAPPTWVFEPSDYEYTMTAVLHVTVDDVPTADSDDVVAAFVGNQIRGIGSPIYVPEVDSWLVFMNVHSNIPVGENVRFRVYDSSDCRTYNSASNYLRFEADRRRGTPELPILLAAEDAPPQDVQLVSLEEGWTWFSLHRVALDMSVFSVLADLNPSEGDLIKSQFDGFAVFDPTVGWIGSLTELDVRSSYAIHLSDAGTLRHEGMAADPMIPIPVVDGWNWIGYPLPEPHPVGTALGALSNADGDVVKSQLSFSHFSEGDAAWLGGLDSMEPGVGHRLYLDDAFVAAGGPSFLYESGAPLLLARDGSSDISGEGATEDAAPIVLALWPDEDVDAYARGVLGSAVRGNGDAFLSSDDLTGGVTFAAGTSGKSTFGKSTFGKSVDPAVEDAFAQGGSSEENRPDWRMSFGYQHDMSVITSVELDGSDYDVSGALVAAFVGDELRGVTELQNVGLGRGYAFLTVHSDMAEGETIRFELYDPELDQVVDLDETVTFRVDLVNGSVHEPLLVHGTSNPVTPDVSELTYSLAPHYPNPVVASDMHIRWSIPTRERVVLGVYDVQGREVQRVVDGVMDAGSHVDQVDADLFSSGIYFYRMQAGEFEKVRRILIVH</sequence>
<dbReference type="Proteomes" id="UP000739538">
    <property type="component" value="Unassembled WGS sequence"/>
</dbReference>
<evidence type="ECO:0000313" key="4">
    <source>
        <dbReference type="Proteomes" id="UP000739538"/>
    </source>
</evidence>
<dbReference type="Gene3D" id="2.60.120.200">
    <property type="match status" value="1"/>
</dbReference>
<dbReference type="EMBL" id="JAGQHS010000061">
    <property type="protein sequence ID" value="MCA9756661.1"/>
    <property type="molecule type" value="Genomic_DNA"/>
</dbReference>
<protein>
    <submittedName>
        <fullName evidence="3">Ig-like domain-containing protein</fullName>
    </submittedName>
</protein>
<dbReference type="Pfam" id="PF13205">
    <property type="entry name" value="Big_5"/>
    <property type="match status" value="1"/>
</dbReference>
<dbReference type="NCBIfam" id="TIGR04183">
    <property type="entry name" value="Por_Secre_tail"/>
    <property type="match status" value="1"/>
</dbReference>
<reference evidence="3" key="2">
    <citation type="journal article" date="2021" name="Microbiome">
        <title>Successional dynamics and alternative stable states in a saline activated sludge microbial community over 9 years.</title>
        <authorList>
            <person name="Wang Y."/>
            <person name="Ye J."/>
            <person name="Ju F."/>
            <person name="Liu L."/>
            <person name="Boyd J.A."/>
            <person name="Deng Y."/>
            <person name="Parks D.H."/>
            <person name="Jiang X."/>
            <person name="Yin X."/>
            <person name="Woodcroft B.J."/>
            <person name="Tyson G.W."/>
            <person name="Hugenholtz P."/>
            <person name="Polz M.F."/>
            <person name="Zhang T."/>
        </authorList>
    </citation>
    <scope>NUCLEOTIDE SEQUENCE</scope>
    <source>
        <strain evidence="3">HKST-UBA02</strain>
    </source>
</reference>
<evidence type="ECO:0000256" key="1">
    <source>
        <dbReference type="ARBA" id="ARBA00022729"/>
    </source>
</evidence>
<dbReference type="InterPro" id="IPR013320">
    <property type="entry name" value="ConA-like_dom_sf"/>
</dbReference>
<accession>A0A956NDW6</accession>
<name>A0A956NDW6_UNCEI</name>
<evidence type="ECO:0000313" key="3">
    <source>
        <dbReference type="EMBL" id="MCA9756661.1"/>
    </source>
</evidence>
<feature type="non-terminal residue" evidence="3">
    <location>
        <position position="1"/>
    </location>
</feature>
<organism evidence="3 4">
    <name type="scientific">Eiseniibacteriota bacterium</name>
    <dbReference type="NCBI Taxonomy" id="2212470"/>
    <lineage>
        <taxon>Bacteria</taxon>
        <taxon>Candidatus Eiseniibacteriota</taxon>
    </lineage>
</organism>
<proteinExistence type="predicted"/>
<evidence type="ECO:0000259" key="2">
    <source>
        <dbReference type="Pfam" id="PF13205"/>
    </source>
</evidence>